<dbReference type="PROSITE" id="PS51278">
    <property type="entry name" value="GATASE_TYPE_2"/>
    <property type="match status" value="1"/>
</dbReference>
<dbReference type="GO" id="GO:0046872">
    <property type="term" value="F:metal ion binding"/>
    <property type="evidence" value="ECO:0007669"/>
    <property type="project" value="UniProtKB-KW"/>
</dbReference>
<dbReference type="FunFam" id="3.60.20.10:FF:000001">
    <property type="entry name" value="Glutamate synthase, large subunit"/>
    <property type="match status" value="1"/>
</dbReference>
<protein>
    <recommendedName>
        <fullName evidence="17">Glutamate synthase [NADPH] large chain</fullName>
        <ecNumber evidence="4">1.4.1.13</ecNumber>
    </recommendedName>
    <alternativeName>
        <fullName evidence="18">Glutamate synthase subunit alpha</fullName>
    </alternativeName>
</protein>
<evidence type="ECO:0000256" key="4">
    <source>
        <dbReference type="ARBA" id="ARBA00012079"/>
    </source>
</evidence>
<sequence length="1558" mass="175754">MAWNNIGYDSCGVGFLCNVKGESSHQIVKLGVEAVKNLTHRGAVGADGKTGDGVGILTQIPRKFFKKFLNKQGLTISDINNLAVGFIFSKSSKGFKALEEKLKEFGFKVITYREVPHNNEALGIGAFREKPELWQVLIDTEGVENPELKLYLIRKFIERNFTEDEFYIASLSTKVIVYKGMLIAPYLDTFYPDLRDEDFESSFVIFHQRYSTNTLPKWYLAQPFRWLAHNGEINTIRGNRNWMDTLQHELYHEVFGEFNDWLKPIIKHDESDTASLDKVYELLIFAGFSPEHAINMLIPPAWEHISDLPKEVRDFFEYQALLMKPWDGPAAICFTDGERVVGAHLDRNGLRPERYILTEDGLLIVGSEVGMVEIDERKVAQRGRLGPGDTLSVDLKEGRIKQTEEVLREIANQKPYGEWIEKFLLKLSNLVDQKGKIFDIKTYEGNKEERTRRWVAFNYSKEEIEEIIKRQAETGHIYTYSMGDDTPLPPLREKPANLFRFFKQRFAQVTNPPIDPIREKVVMSLKMNLGHKPNFLYEKPEYAKRLQIESPILLAHQLLAIKENSTLKVAQVSTTYPKGWSLKTALDNLFKKVEEEIKNGAQIVILSDRDWSPEKKYIPSLLAVSGLFQYLNRKGLAHKASYIIETGEAREDHHIAMLVGYGASAVHPYLAIETVKTLVEEGKLQSQNLPEEAPLENKIHQAVTNYIKSLEEGVRKILSKMGISTLNSYQAAEIFDAVCLNKDFIEEYFTGTNVTVEAYGLEDIEKIYSNFLEKASKPNPTVEKSGEMKQGRGEWHAWNAEVVRAVHSMSRLGEKYVQEELQKGKINPDRLAKKLFVEDPKVWEKFEEFKKATQRRATFYRDLLKVKPKGRPLPIDEVEPVESILKRFVIPGMSIGALSPESHETLAIASNLLGMKMCSGEGGEDPERYGTLKNCSIKQVASGRFGVTPEYLINGKEIEIKIAQGAKPGEGGQLPGHKVTEYIAKLRHSKPGVTLISPPPHHDIYSIEDLAQLIHDLKQANPSAHVAVKLVSEVGVGTVAAGVAKAYANIVQISGGDGGTGASPYSSIKNAGLHWEYGLWETQKALMENDLRHLVRVRVDGGLKNGRDVLIAAIMGAEEFGFGTAAMIAEGCAMIRQCHTNKCPTGIATQDEKLRLKFKGNPQDVIVYFLAVAWHLRELMAELGMRTLDEIIGDYSLLEAENTAEKHPEAPKIKVQALLRDIPKDKPRKCEVYRNDNPNFNFNDVLLEELSYDIHLKKNISKTYPIRNTYRTVPTKLVKTVLETKYDGKIKLTFKGTAGQSFGAFLPNSFEITLIGEANDYVAKGLGGGKVVIKPYPWELGKTEELVLAGNTCLYGATGGELFIAGKVGERFAIRNSGAVAVVEGAGHHCCEYMTEGVVIVLGKTGFNLGAGMTGGRAYVLDLDGRLEERINRGYVFLLPLTDKRAEVELKYWIDKHYTETGSLWAKKILENWEKYKPLFKVVVPYETKRRTTDPFADIDECEFLPLEQGEETPTDEGLKKAKEPNEKIERETSETFKGEKERNYPDWFKKFLGFFGV</sequence>
<dbReference type="Gene3D" id="3.60.20.10">
    <property type="entry name" value="Glutamine Phosphoribosylpyrophosphate, subunit 1, domain 1"/>
    <property type="match status" value="1"/>
</dbReference>
<keyword evidence="5" id="KW-0028">Amino-acid biosynthesis</keyword>
<evidence type="ECO:0000256" key="1">
    <source>
        <dbReference type="ARBA" id="ARBA00001917"/>
    </source>
</evidence>
<evidence type="ECO:0000256" key="3">
    <source>
        <dbReference type="ARBA" id="ARBA00009716"/>
    </source>
</evidence>
<evidence type="ECO:0000256" key="16">
    <source>
        <dbReference type="ARBA" id="ARBA00048151"/>
    </source>
</evidence>
<dbReference type="InterPro" id="IPR017932">
    <property type="entry name" value="GATase_2_dom"/>
</dbReference>
<evidence type="ECO:0000256" key="17">
    <source>
        <dbReference type="ARBA" id="ARBA00072108"/>
    </source>
</evidence>
<evidence type="ECO:0000256" key="6">
    <source>
        <dbReference type="ARBA" id="ARBA00022630"/>
    </source>
</evidence>
<evidence type="ECO:0000256" key="12">
    <source>
        <dbReference type="ARBA" id="ARBA00023014"/>
    </source>
</evidence>
<comment type="caution">
    <text evidence="21">The sequence shown here is derived from an EMBL/GenBank/DDBJ whole genome shotgun (WGS) entry which is preliminary data.</text>
</comment>
<evidence type="ECO:0000256" key="14">
    <source>
        <dbReference type="ARBA" id="ARBA00023291"/>
    </source>
</evidence>
<dbReference type="GO" id="GO:0019676">
    <property type="term" value="P:ammonia assimilation cycle"/>
    <property type="evidence" value="ECO:0007669"/>
    <property type="project" value="TreeGrafter"/>
</dbReference>
<dbReference type="PANTHER" id="PTHR11938:SF133">
    <property type="entry name" value="GLUTAMATE SYNTHASE (NADH)"/>
    <property type="match status" value="1"/>
</dbReference>
<dbReference type="InterPro" id="IPR050711">
    <property type="entry name" value="ET-N_metabolism_enzyme"/>
</dbReference>
<dbReference type="InterPro" id="IPR006982">
    <property type="entry name" value="Glu_synth_centr_N"/>
</dbReference>
<keyword evidence="7" id="KW-0288">FMN</keyword>
<evidence type="ECO:0000256" key="13">
    <source>
        <dbReference type="ARBA" id="ARBA00023164"/>
    </source>
</evidence>
<dbReference type="Pfam" id="PF01645">
    <property type="entry name" value="Glu_synthase"/>
    <property type="match status" value="1"/>
</dbReference>
<dbReference type="GO" id="GO:0006537">
    <property type="term" value="P:glutamate biosynthetic process"/>
    <property type="evidence" value="ECO:0007669"/>
    <property type="project" value="UniProtKB-KW"/>
</dbReference>
<dbReference type="EC" id="1.4.1.13" evidence="4"/>
<dbReference type="Pfam" id="PF00310">
    <property type="entry name" value="GATase_2"/>
    <property type="match status" value="1"/>
</dbReference>
<dbReference type="Gene3D" id="2.160.20.60">
    <property type="entry name" value="Glutamate synthase, alpha subunit, C-terminal domain"/>
    <property type="match status" value="1"/>
</dbReference>
<keyword evidence="6" id="KW-0285">Flavoprotein</keyword>
<evidence type="ECO:0000313" key="22">
    <source>
        <dbReference type="Proteomes" id="UP000606463"/>
    </source>
</evidence>
<evidence type="ECO:0000256" key="9">
    <source>
        <dbReference type="ARBA" id="ARBA00022962"/>
    </source>
</evidence>
<comment type="cofactor">
    <cofactor evidence="2">
        <name>[3Fe-4S] cluster</name>
        <dbReference type="ChEBI" id="CHEBI:21137"/>
    </cofactor>
</comment>
<evidence type="ECO:0000256" key="2">
    <source>
        <dbReference type="ARBA" id="ARBA00001927"/>
    </source>
</evidence>
<dbReference type="GO" id="GO:0004355">
    <property type="term" value="F:glutamate synthase (NADPH) activity"/>
    <property type="evidence" value="ECO:0007669"/>
    <property type="project" value="UniProtKB-EC"/>
</dbReference>
<evidence type="ECO:0000256" key="18">
    <source>
        <dbReference type="ARBA" id="ARBA00079921"/>
    </source>
</evidence>
<evidence type="ECO:0000256" key="11">
    <source>
        <dbReference type="ARBA" id="ARBA00023004"/>
    </source>
</evidence>
<evidence type="ECO:0000256" key="15">
    <source>
        <dbReference type="ARBA" id="ARBA00037898"/>
    </source>
</evidence>
<evidence type="ECO:0000313" key="21">
    <source>
        <dbReference type="EMBL" id="HIP97942.1"/>
    </source>
</evidence>
<keyword evidence="8" id="KW-0479">Metal-binding</keyword>
<dbReference type="InterPro" id="IPR002932">
    <property type="entry name" value="Glu_synthdom"/>
</dbReference>
<feature type="domain" description="Glutamine amidotransferase type-2" evidence="20">
    <location>
        <begin position="11"/>
        <end position="396"/>
    </location>
</feature>
<comment type="pathway">
    <text evidence="15">Amino-acid biosynthesis; L-glutamate biosynthesis via GLT pathway; L-glutamate from 2-oxoglutarate and L-glutamine (NADP(+) route): step 1/1.</text>
</comment>
<evidence type="ECO:0000256" key="7">
    <source>
        <dbReference type="ARBA" id="ARBA00022643"/>
    </source>
</evidence>
<evidence type="ECO:0000256" key="10">
    <source>
        <dbReference type="ARBA" id="ARBA00023002"/>
    </source>
</evidence>
<dbReference type="SUPFAM" id="SSF51395">
    <property type="entry name" value="FMN-linked oxidoreductases"/>
    <property type="match status" value="1"/>
</dbReference>
<accession>A0A9D1CFA4</accession>
<dbReference type="InterPro" id="IPR013785">
    <property type="entry name" value="Aldolase_TIM"/>
</dbReference>
<gene>
    <name evidence="21" type="primary">gltB</name>
    <name evidence="21" type="ORF">EYH37_01050</name>
</gene>
<name>A0A9D1CFA4_AQUAO</name>
<dbReference type="Proteomes" id="UP000606463">
    <property type="component" value="Unassembled WGS sequence"/>
</dbReference>
<comment type="catalytic activity">
    <reaction evidence="16">
        <text>2 L-glutamate + NADP(+) = L-glutamine + 2-oxoglutarate + NADPH + H(+)</text>
        <dbReference type="Rhea" id="RHEA:15501"/>
        <dbReference type="ChEBI" id="CHEBI:15378"/>
        <dbReference type="ChEBI" id="CHEBI:16810"/>
        <dbReference type="ChEBI" id="CHEBI:29985"/>
        <dbReference type="ChEBI" id="CHEBI:57783"/>
        <dbReference type="ChEBI" id="CHEBI:58349"/>
        <dbReference type="ChEBI" id="CHEBI:58359"/>
        <dbReference type="EC" id="1.4.1.13"/>
    </reaction>
</comment>
<dbReference type="InterPro" id="IPR036485">
    <property type="entry name" value="Glu_synth_asu_C_sf"/>
</dbReference>
<dbReference type="NCBIfam" id="NF008730">
    <property type="entry name" value="PRK11750.1"/>
    <property type="match status" value="1"/>
</dbReference>
<evidence type="ECO:0000259" key="20">
    <source>
        <dbReference type="PROSITE" id="PS51278"/>
    </source>
</evidence>
<evidence type="ECO:0000256" key="8">
    <source>
        <dbReference type="ARBA" id="ARBA00022723"/>
    </source>
</evidence>
<feature type="compositionally biased region" description="Basic and acidic residues" evidence="19">
    <location>
        <begin position="1517"/>
        <end position="1540"/>
    </location>
</feature>
<feature type="region of interest" description="Disordered" evidence="19">
    <location>
        <begin position="1510"/>
        <end position="1540"/>
    </location>
</feature>
<dbReference type="Pfam" id="PF04898">
    <property type="entry name" value="Glu_syn_central"/>
    <property type="match status" value="1"/>
</dbReference>
<dbReference type="EMBL" id="DQVE01000011">
    <property type="protein sequence ID" value="HIP97942.1"/>
    <property type="molecule type" value="Genomic_DNA"/>
</dbReference>
<dbReference type="Pfam" id="PF01493">
    <property type="entry name" value="GXGXG"/>
    <property type="match status" value="1"/>
</dbReference>
<keyword evidence="11" id="KW-0408">Iron</keyword>
<dbReference type="PANTHER" id="PTHR11938">
    <property type="entry name" value="FAD NADPH DEHYDROGENASE/OXIDOREDUCTASE"/>
    <property type="match status" value="1"/>
</dbReference>
<evidence type="ECO:0000256" key="5">
    <source>
        <dbReference type="ARBA" id="ARBA00022605"/>
    </source>
</evidence>
<keyword evidence="14" id="KW-0003">3Fe-4S</keyword>
<dbReference type="CDD" id="cd00713">
    <property type="entry name" value="GltS"/>
    <property type="match status" value="1"/>
</dbReference>
<organism evidence="21 22">
    <name type="scientific">Aquifex aeolicus</name>
    <dbReference type="NCBI Taxonomy" id="63363"/>
    <lineage>
        <taxon>Bacteria</taxon>
        <taxon>Pseudomonadati</taxon>
        <taxon>Aquificota</taxon>
        <taxon>Aquificia</taxon>
        <taxon>Aquificales</taxon>
        <taxon>Aquificaceae</taxon>
        <taxon>Aquifex</taxon>
    </lineage>
</organism>
<dbReference type="InterPro" id="IPR002489">
    <property type="entry name" value="Glu_synth_asu_C"/>
</dbReference>
<dbReference type="SUPFAM" id="SSF69336">
    <property type="entry name" value="Alpha subunit of glutamate synthase, C-terminal domain"/>
    <property type="match status" value="1"/>
</dbReference>
<keyword evidence="9" id="KW-0315">Glutamine amidotransferase</keyword>
<dbReference type="CDD" id="cd02808">
    <property type="entry name" value="GltS_FMN"/>
    <property type="match status" value="1"/>
</dbReference>
<dbReference type="InterPro" id="IPR029055">
    <property type="entry name" value="Ntn_hydrolases_N"/>
</dbReference>
<keyword evidence="13" id="KW-0314">Glutamate biosynthesis</keyword>
<comment type="similarity">
    <text evidence="3">Belongs to the glutamate synthase family.</text>
</comment>
<dbReference type="Gene3D" id="3.20.20.70">
    <property type="entry name" value="Aldolase class I"/>
    <property type="match status" value="2"/>
</dbReference>
<keyword evidence="10 21" id="KW-0560">Oxidoreductase</keyword>
<proteinExistence type="inferred from homology"/>
<reference evidence="21" key="1">
    <citation type="journal article" date="2020" name="ISME J.">
        <title>Gammaproteobacteria mediating utilization of methyl-, sulfur- and petroleum organic compounds in deep ocean hydrothermal plumes.</title>
        <authorList>
            <person name="Zhou Z."/>
            <person name="Liu Y."/>
            <person name="Pan J."/>
            <person name="Cron B.R."/>
            <person name="Toner B.M."/>
            <person name="Anantharaman K."/>
            <person name="Breier J.A."/>
            <person name="Dick G.J."/>
            <person name="Li M."/>
        </authorList>
    </citation>
    <scope>NUCLEOTIDE SEQUENCE</scope>
    <source>
        <strain evidence="21">SZUA-1501</strain>
    </source>
</reference>
<keyword evidence="12" id="KW-0411">Iron-sulfur</keyword>
<dbReference type="GO" id="GO:0051538">
    <property type="term" value="F:3 iron, 4 sulfur cluster binding"/>
    <property type="evidence" value="ECO:0007669"/>
    <property type="project" value="UniProtKB-KW"/>
</dbReference>
<dbReference type="SUPFAM" id="SSF56235">
    <property type="entry name" value="N-terminal nucleophile aminohydrolases (Ntn hydrolases)"/>
    <property type="match status" value="1"/>
</dbReference>
<comment type="cofactor">
    <cofactor evidence="1">
        <name>FMN</name>
        <dbReference type="ChEBI" id="CHEBI:58210"/>
    </cofactor>
</comment>
<evidence type="ECO:0000256" key="19">
    <source>
        <dbReference type="SAM" id="MobiDB-lite"/>
    </source>
</evidence>